<dbReference type="RefSeq" id="WP_174495841.1">
    <property type="nucleotide sequence ID" value="NZ_CADDWK010000004.1"/>
</dbReference>
<dbReference type="AlphaFoldDB" id="A0A841Q3Q6"/>
<evidence type="ECO:0000256" key="10">
    <source>
        <dbReference type="ARBA" id="ARBA00037178"/>
    </source>
</evidence>
<dbReference type="GO" id="GO:0071555">
    <property type="term" value="P:cell wall organization"/>
    <property type="evidence" value="ECO:0007669"/>
    <property type="project" value="UniProtKB-KW"/>
</dbReference>
<comment type="caution">
    <text evidence="14">The sequence shown here is derived from an EMBL/GenBank/DDBJ whole genome shotgun (WGS) entry which is preliminary data.</text>
</comment>
<proteinExistence type="inferred from homology"/>
<keyword evidence="3" id="KW-1003">Cell membrane</keyword>
<evidence type="ECO:0000256" key="3">
    <source>
        <dbReference type="ARBA" id="ARBA00022475"/>
    </source>
</evidence>
<feature type="domain" description="Cell envelope-related transcriptional attenuator" evidence="13">
    <location>
        <begin position="91"/>
        <end position="235"/>
    </location>
</feature>
<keyword evidence="4 12" id="KW-0812">Transmembrane</keyword>
<evidence type="ECO:0000256" key="12">
    <source>
        <dbReference type="SAM" id="Phobius"/>
    </source>
</evidence>
<sequence>MEDNRINRKKTKKRRKRKIILSVSILFLLSLIAYVTYEYMAGKSSALDQQGENNNETNIEYKENFQGEEDSFGKTNVLILGVDSRGEENSRTDTIMIGQYDPDKESGKLASIMRDTYVNIPGYGYNKINNAFFFGGPELLRQTIKENFGISVEYYAIVDFQGFVQVVDTIAPDGIEIEVEKYMSKNIDVVLQPGLQALNGEELLGYARFRADSDNDFGRVARQQKVMSKLKDEMLSFAGLLKLPRVVGTLQPYIDTNMKTGTMISLGKDFVLNPVDDIETMRIPVDGTFWDETYEHAGAVLAIDEAKNKEALQEFLQ</sequence>
<evidence type="ECO:0000259" key="13">
    <source>
        <dbReference type="Pfam" id="PF03816"/>
    </source>
</evidence>
<comment type="subcellular location">
    <subcellularLocation>
        <location evidence="1">Cell membrane</location>
        <topology evidence="1">Single-pass type II membrane protein</topology>
    </subcellularLocation>
</comment>
<evidence type="ECO:0000256" key="6">
    <source>
        <dbReference type="ARBA" id="ARBA00022989"/>
    </source>
</evidence>
<dbReference type="GO" id="GO:0005886">
    <property type="term" value="C:plasma membrane"/>
    <property type="evidence" value="ECO:0007669"/>
    <property type="project" value="UniProtKB-SubCell"/>
</dbReference>
<evidence type="ECO:0000256" key="4">
    <source>
        <dbReference type="ARBA" id="ARBA00022692"/>
    </source>
</evidence>
<dbReference type="PANTHER" id="PTHR33392">
    <property type="entry name" value="POLYISOPRENYL-TEICHOIC ACID--PEPTIDOGLYCAN TEICHOIC ACID TRANSFERASE TAGU"/>
    <property type="match status" value="1"/>
</dbReference>
<evidence type="ECO:0000256" key="9">
    <source>
        <dbReference type="ARBA" id="ARBA00023163"/>
    </source>
</evidence>
<dbReference type="InterPro" id="IPR004474">
    <property type="entry name" value="LytR_CpsA_psr"/>
</dbReference>
<dbReference type="Gene3D" id="3.40.630.190">
    <property type="entry name" value="LCP protein"/>
    <property type="match status" value="1"/>
</dbReference>
<evidence type="ECO:0000313" key="14">
    <source>
        <dbReference type="EMBL" id="MBB6453036.1"/>
    </source>
</evidence>
<organism evidence="14 15">
    <name type="scientific">Salirhabdus euzebyi</name>
    <dbReference type="NCBI Taxonomy" id="394506"/>
    <lineage>
        <taxon>Bacteria</taxon>
        <taxon>Bacillati</taxon>
        <taxon>Bacillota</taxon>
        <taxon>Bacilli</taxon>
        <taxon>Bacillales</taxon>
        <taxon>Bacillaceae</taxon>
        <taxon>Salirhabdus</taxon>
    </lineage>
</organism>
<keyword evidence="9" id="KW-0804">Transcription</keyword>
<evidence type="ECO:0000256" key="1">
    <source>
        <dbReference type="ARBA" id="ARBA00004401"/>
    </source>
</evidence>
<protein>
    <recommendedName>
        <fullName evidence="11">Regulatory protein MsrR</fullName>
    </recommendedName>
</protein>
<comment type="similarity">
    <text evidence="2">Belongs to the LytR/CpsA/Psr (LCP) family.</text>
</comment>
<dbReference type="InterPro" id="IPR050922">
    <property type="entry name" value="LytR/CpsA/Psr_CW_biosynth"/>
</dbReference>
<evidence type="ECO:0000256" key="2">
    <source>
        <dbReference type="ARBA" id="ARBA00006068"/>
    </source>
</evidence>
<evidence type="ECO:0000256" key="8">
    <source>
        <dbReference type="ARBA" id="ARBA00023136"/>
    </source>
</evidence>
<dbReference type="Pfam" id="PF03816">
    <property type="entry name" value="LytR_cpsA_psr"/>
    <property type="match status" value="1"/>
</dbReference>
<dbReference type="Proteomes" id="UP000581688">
    <property type="component" value="Unassembled WGS sequence"/>
</dbReference>
<evidence type="ECO:0000256" key="5">
    <source>
        <dbReference type="ARBA" id="ARBA00022968"/>
    </source>
</evidence>
<dbReference type="EMBL" id="JACHGH010000004">
    <property type="protein sequence ID" value="MBB6453036.1"/>
    <property type="molecule type" value="Genomic_DNA"/>
</dbReference>
<evidence type="ECO:0000313" key="15">
    <source>
        <dbReference type="Proteomes" id="UP000581688"/>
    </source>
</evidence>
<name>A0A841Q3Q6_9BACI</name>
<comment type="function">
    <text evidence="10">Involved in SarA attenuation. Affects resistance to oxacillin and teicoplanin, as well as the synthesis of virulence factors.</text>
</comment>
<dbReference type="PANTHER" id="PTHR33392:SF8">
    <property type="entry name" value="REGULATORY PROTEIN MSRR"/>
    <property type="match status" value="1"/>
</dbReference>
<keyword evidence="6 12" id="KW-1133">Transmembrane helix</keyword>
<keyword evidence="8 12" id="KW-0472">Membrane</keyword>
<gene>
    <name evidence="14" type="ORF">HNQ94_001484</name>
</gene>
<keyword evidence="7" id="KW-0805">Transcription regulation</keyword>
<reference evidence="14 15" key="1">
    <citation type="submission" date="2020-08" db="EMBL/GenBank/DDBJ databases">
        <title>Genomic Encyclopedia of Type Strains, Phase IV (KMG-IV): sequencing the most valuable type-strain genomes for metagenomic binning, comparative biology and taxonomic classification.</title>
        <authorList>
            <person name="Goeker M."/>
        </authorList>
    </citation>
    <scope>NUCLEOTIDE SEQUENCE [LARGE SCALE GENOMIC DNA]</scope>
    <source>
        <strain evidence="14 15">DSM 19612</strain>
    </source>
</reference>
<dbReference type="NCBIfam" id="TIGR00350">
    <property type="entry name" value="lytR_cpsA_psr"/>
    <property type="match status" value="1"/>
</dbReference>
<keyword evidence="15" id="KW-1185">Reference proteome</keyword>
<accession>A0A841Q3Q6</accession>
<feature type="transmembrane region" description="Helical" evidence="12">
    <location>
        <begin position="20"/>
        <end position="37"/>
    </location>
</feature>
<evidence type="ECO:0000256" key="7">
    <source>
        <dbReference type="ARBA" id="ARBA00023015"/>
    </source>
</evidence>
<evidence type="ECO:0000256" key="11">
    <source>
        <dbReference type="ARBA" id="ARBA00040752"/>
    </source>
</evidence>
<keyword evidence="5" id="KW-0735">Signal-anchor</keyword>